<evidence type="ECO:0000313" key="1">
    <source>
        <dbReference type="EMBL" id="CAD8131117.1"/>
    </source>
</evidence>
<accession>A0A8S1RUW5</accession>
<protein>
    <submittedName>
        <fullName evidence="1">Uncharacterized protein</fullName>
    </submittedName>
</protein>
<dbReference type="Proteomes" id="UP000692954">
    <property type="component" value="Unassembled WGS sequence"/>
</dbReference>
<dbReference type="PANTHER" id="PTHR33706:SF1">
    <property type="entry name" value="TPR REPEAT PROTEIN"/>
    <property type="match status" value="1"/>
</dbReference>
<gene>
    <name evidence="1" type="ORF">PSON_ATCC_30995.1.T3760012</name>
</gene>
<dbReference type="EMBL" id="CAJJDN010000376">
    <property type="protein sequence ID" value="CAD8131117.1"/>
    <property type="molecule type" value="Genomic_DNA"/>
</dbReference>
<keyword evidence="2" id="KW-1185">Reference proteome</keyword>
<dbReference type="AlphaFoldDB" id="A0A8S1RUW5"/>
<comment type="caution">
    <text evidence="1">The sequence shown here is derived from an EMBL/GenBank/DDBJ whole genome shotgun (WGS) entry which is preliminary data.</text>
</comment>
<organism evidence="1 2">
    <name type="scientific">Paramecium sonneborni</name>
    <dbReference type="NCBI Taxonomy" id="65129"/>
    <lineage>
        <taxon>Eukaryota</taxon>
        <taxon>Sar</taxon>
        <taxon>Alveolata</taxon>
        <taxon>Ciliophora</taxon>
        <taxon>Intramacronucleata</taxon>
        <taxon>Oligohymenophorea</taxon>
        <taxon>Peniculida</taxon>
        <taxon>Parameciidae</taxon>
        <taxon>Paramecium</taxon>
    </lineage>
</organism>
<dbReference type="PANTHER" id="PTHR33706">
    <property type="entry name" value="MORN VARIANT REPEAT PROTEIN"/>
    <property type="match status" value="1"/>
</dbReference>
<reference evidence="1" key="1">
    <citation type="submission" date="2021-01" db="EMBL/GenBank/DDBJ databases">
        <authorList>
            <consortium name="Genoscope - CEA"/>
            <person name="William W."/>
        </authorList>
    </citation>
    <scope>NUCLEOTIDE SEQUENCE</scope>
</reference>
<name>A0A8S1RUW5_9CILI</name>
<evidence type="ECO:0000313" key="2">
    <source>
        <dbReference type="Proteomes" id="UP000692954"/>
    </source>
</evidence>
<proteinExistence type="predicted"/>
<sequence length="138" mass="16612">MVENKKYGISFMMKKECILLHTFIYNFRGGGEFDVNGLKDDYWIELSDYFQFQHQITFNGIYKSGNQNIMLRMYKDRPFYQIGGGFFGSNGKKKGSWMDFGIEFSNLTQKAYTGKYKDDKKYGKWEIIYQKKNWWWIL</sequence>